<dbReference type="Gramene" id="KZM96272">
    <property type="protein sequence ID" value="KZM96272"/>
    <property type="gene ID" value="DCAR_019514"/>
</dbReference>
<feature type="compositionally biased region" description="Polar residues" evidence="1">
    <location>
        <begin position="446"/>
        <end position="463"/>
    </location>
</feature>
<gene>
    <name evidence="2" type="ORF">DCAR_019514</name>
</gene>
<dbReference type="GO" id="GO:0030276">
    <property type="term" value="F:clathrin binding"/>
    <property type="evidence" value="ECO:0007669"/>
    <property type="project" value="TreeGrafter"/>
</dbReference>
<dbReference type="SUPFAM" id="SSF46565">
    <property type="entry name" value="Chaperone J-domain"/>
    <property type="match status" value="1"/>
</dbReference>
<dbReference type="Gene3D" id="1.10.287.110">
    <property type="entry name" value="DnaJ domain"/>
    <property type="match status" value="1"/>
</dbReference>
<feature type="region of interest" description="Disordered" evidence="1">
    <location>
        <begin position="408"/>
        <end position="434"/>
    </location>
</feature>
<feature type="compositionally biased region" description="Low complexity" evidence="1">
    <location>
        <begin position="232"/>
        <end position="243"/>
    </location>
</feature>
<dbReference type="AlphaFoldDB" id="A0A162A4Y0"/>
<evidence type="ECO:0008006" key="3">
    <source>
        <dbReference type="Google" id="ProtNLM"/>
    </source>
</evidence>
<dbReference type="PANTHER" id="PTHR23172:SF64">
    <property type="entry name" value="J DOMAIN-CONTAINING PROTEIN REQUIRED FOR CHLOROPLAST ACCUMULATION RESPONSE 1"/>
    <property type="match status" value="1"/>
</dbReference>
<protein>
    <recommendedName>
        <fullName evidence="3">J domain-containing protein</fullName>
    </recommendedName>
</protein>
<organism evidence="2">
    <name type="scientific">Daucus carota subsp. sativus</name>
    <name type="common">Carrot</name>
    <dbReference type="NCBI Taxonomy" id="79200"/>
    <lineage>
        <taxon>Eukaryota</taxon>
        <taxon>Viridiplantae</taxon>
        <taxon>Streptophyta</taxon>
        <taxon>Embryophyta</taxon>
        <taxon>Tracheophyta</taxon>
        <taxon>Spermatophyta</taxon>
        <taxon>Magnoliopsida</taxon>
        <taxon>eudicotyledons</taxon>
        <taxon>Gunneridae</taxon>
        <taxon>Pentapetalae</taxon>
        <taxon>asterids</taxon>
        <taxon>campanulids</taxon>
        <taxon>Apiales</taxon>
        <taxon>Apiaceae</taxon>
        <taxon>Apioideae</taxon>
        <taxon>Scandiceae</taxon>
        <taxon>Daucinae</taxon>
        <taxon>Daucus</taxon>
        <taxon>Daucus sect. Daucus</taxon>
    </lineage>
</organism>
<dbReference type="EMBL" id="LNRQ01000005">
    <property type="protein sequence ID" value="KZM96272.1"/>
    <property type="molecule type" value="Genomic_DNA"/>
</dbReference>
<feature type="compositionally biased region" description="Polar residues" evidence="1">
    <location>
        <begin position="408"/>
        <end position="421"/>
    </location>
</feature>
<feature type="region of interest" description="Disordered" evidence="1">
    <location>
        <begin position="444"/>
        <end position="463"/>
    </location>
</feature>
<feature type="compositionally biased region" description="Basic and acidic residues" evidence="1">
    <location>
        <begin position="276"/>
        <end position="291"/>
    </location>
</feature>
<feature type="region of interest" description="Disordered" evidence="1">
    <location>
        <begin position="220"/>
        <end position="296"/>
    </location>
</feature>
<feature type="region of interest" description="Disordered" evidence="1">
    <location>
        <begin position="529"/>
        <end position="548"/>
    </location>
</feature>
<accession>A0A162A4Y0</accession>
<evidence type="ECO:0000313" key="2">
    <source>
        <dbReference type="EMBL" id="KZM96272.1"/>
    </source>
</evidence>
<dbReference type="GO" id="GO:0072583">
    <property type="term" value="P:clathrin-dependent endocytosis"/>
    <property type="evidence" value="ECO:0007669"/>
    <property type="project" value="TreeGrafter"/>
</dbReference>
<dbReference type="PANTHER" id="PTHR23172">
    <property type="entry name" value="AUXILIN/CYCLIN G-ASSOCIATED KINASE-RELATED"/>
    <property type="match status" value="1"/>
</dbReference>
<reference evidence="2" key="1">
    <citation type="journal article" date="2016" name="Nat. Genet.">
        <title>A high-quality carrot genome assembly provides new insights into carotenoid accumulation and asterid genome evolution.</title>
        <authorList>
            <person name="Iorizzo M."/>
            <person name="Ellison S."/>
            <person name="Senalik D."/>
            <person name="Zeng P."/>
            <person name="Satapoomin P."/>
            <person name="Huang J."/>
            <person name="Bowman M."/>
            <person name="Iovene M."/>
            <person name="Sanseverino W."/>
            <person name="Cavagnaro P."/>
            <person name="Yildiz M."/>
            <person name="Macko-Podgorni A."/>
            <person name="Moranska E."/>
            <person name="Grzebelus E."/>
            <person name="Grzebelus D."/>
            <person name="Ashrafi H."/>
            <person name="Zheng Z."/>
            <person name="Cheng S."/>
            <person name="Spooner D."/>
            <person name="Van Deynze A."/>
            <person name="Simon P."/>
        </authorList>
    </citation>
    <scope>NUCLEOTIDE SEQUENCE [LARGE SCALE GENOMIC DNA]</scope>
    <source>
        <tissue evidence="2">Leaf</tissue>
    </source>
</reference>
<name>A0A162A4Y0_DAUCS</name>
<feature type="compositionally biased region" description="Polar residues" evidence="1">
    <location>
        <begin position="251"/>
        <end position="275"/>
    </location>
</feature>
<feature type="region of interest" description="Disordered" evidence="1">
    <location>
        <begin position="138"/>
        <end position="157"/>
    </location>
</feature>
<dbReference type="GO" id="GO:0072318">
    <property type="term" value="P:clathrin coat disassembly"/>
    <property type="evidence" value="ECO:0007669"/>
    <property type="project" value="TreeGrafter"/>
</dbReference>
<dbReference type="InterPro" id="IPR036869">
    <property type="entry name" value="J_dom_sf"/>
</dbReference>
<dbReference type="FunFam" id="1.10.287.110:FF:000043">
    <property type="entry name" value="J-domain protein required for chloroplast accumulation response 1"/>
    <property type="match status" value="1"/>
</dbReference>
<dbReference type="STRING" id="79200.A0A162A4Y0"/>
<proteinExistence type="predicted"/>
<dbReference type="OMA" id="ATRHDHE"/>
<dbReference type="GO" id="GO:0005737">
    <property type="term" value="C:cytoplasm"/>
    <property type="evidence" value="ECO:0007669"/>
    <property type="project" value="TreeGrafter"/>
</dbReference>
<sequence>MATKTPEAPASGSCYKKKHEASNMLENFVDCFDDFVQASVDQHKARFINTIRKNCNNFPPYLFFELLVNISMKKENSRDNILLSYSARRTVEGRSALPVVSSDDIDFEDVFGGPPRRFSYHETTRYSSDGTMDGIETARSRSLSSGTPVFGERSGVNRRTQQSNKFFDDIFQGVKSRSGSGSAIMGLSEPFGTSLPAQFSLPSATLNKDVDNTTLASTGNFRKKEDTSNGISSSKYSLSRFSSQAEPGHDLTQSNRPRPTSDSVSPRNKESSYVTKSDDVGLKRSAKRDSDITEAPNGIEHSHFSIYNWAGGEAPLVRPSAVGIGLEVDENPSYLPEINISEKIKKEVPVVTDKTPKPVPKTLAQDDEEITTKTGGKVYEAKATKKSGSNVGTSNNVKKYDEKKIDLNSTEVNKGSTQRSSKIPEGNVKRSGVRGKVKNFVKKFNQETSSKPKSNLGSGSQSFRSERKANYIEVDSSNLGTSNIDAVMQLSNLNAMLDALFELDENVEQPEKHHSPMKSTVFTTIKTSLLQNDTSPSSESIPDDSEVRSDKLDDHFQAKNMVQDLSDNQVEFQPISKDQEANKTLDAEILKWSTGKEGNIRSLISTLQYILWAESGWKPVSLVDIIELNAVKKSYQKVLLCLHPDKLQQKGADPHQRYIAEKVFDILQEAWDHFNSLDPL</sequence>
<comment type="caution">
    <text evidence="2">The sequence shown here is derived from an EMBL/GenBank/DDBJ whole genome shotgun (WGS) entry which is preliminary data.</text>
</comment>
<dbReference type="GO" id="GO:0031982">
    <property type="term" value="C:vesicle"/>
    <property type="evidence" value="ECO:0007669"/>
    <property type="project" value="TreeGrafter"/>
</dbReference>
<evidence type="ECO:0000256" key="1">
    <source>
        <dbReference type="SAM" id="MobiDB-lite"/>
    </source>
</evidence>